<dbReference type="CDD" id="cd16432">
    <property type="entry name" value="CheB_Rec"/>
    <property type="match status" value="1"/>
</dbReference>
<dbReference type="EMBL" id="JBBUTG010000019">
    <property type="protein sequence ID" value="MEK8033729.1"/>
    <property type="molecule type" value="Genomic_DNA"/>
</dbReference>
<feature type="active site" evidence="6 7">
    <location>
        <position position="295"/>
    </location>
</feature>
<evidence type="ECO:0000256" key="3">
    <source>
        <dbReference type="ARBA" id="ARBA00022553"/>
    </source>
</evidence>
<protein>
    <recommendedName>
        <fullName evidence="6">Protein-glutamate methylesterase/protein-glutamine glutaminase</fullName>
        <ecNumber evidence="6">3.1.1.61</ecNumber>
        <ecNumber evidence="6">3.5.1.44</ecNumber>
    </recommendedName>
</protein>
<dbReference type="HAMAP" id="MF_00099">
    <property type="entry name" value="CheB_chemtxs"/>
    <property type="match status" value="1"/>
</dbReference>
<keyword evidence="1 6" id="KW-0963">Cytoplasm</keyword>
<dbReference type="CDD" id="cd17541">
    <property type="entry name" value="REC_CheB-like"/>
    <property type="match status" value="1"/>
</dbReference>
<dbReference type="InterPro" id="IPR035909">
    <property type="entry name" value="CheB_C"/>
</dbReference>
<feature type="active site" evidence="6 7">
    <location>
        <position position="173"/>
    </location>
</feature>
<comment type="catalytic activity">
    <reaction evidence="5 6">
        <text>[protein]-L-glutamate 5-O-methyl ester + H2O = L-glutamyl-[protein] + methanol + H(+)</text>
        <dbReference type="Rhea" id="RHEA:23236"/>
        <dbReference type="Rhea" id="RHEA-COMP:10208"/>
        <dbReference type="Rhea" id="RHEA-COMP:10311"/>
        <dbReference type="ChEBI" id="CHEBI:15377"/>
        <dbReference type="ChEBI" id="CHEBI:15378"/>
        <dbReference type="ChEBI" id="CHEBI:17790"/>
        <dbReference type="ChEBI" id="CHEBI:29973"/>
        <dbReference type="ChEBI" id="CHEBI:82795"/>
        <dbReference type="EC" id="3.1.1.61"/>
    </reaction>
</comment>
<dbReference type="NCBIfam" id="NF009206">
    <property type="entry name" value="PRK12555.1"/>
    <property type="match status" value="1"/>
</dbReference>
<keyword evidence="3 6" id="KW-0597">Phosphoprotein</keyword>
<comment type="domain">
    <text evidence="6">Contains a C-terminal catalytic domain, and an N-terminal region which modulates catalytic activity.</text>
</comment>
<keyword evidence="4 6" id="KW-0378">Hydrolase</keyword>
<keyword evidence="2 6" id="KW-0145">Chemotaxis</keyword>
<dbReference type="InterPro" id="IPR001789">
    <property type="entry name" value="Sig_transdc_resp-reg_receiver"/>
</dbReference>
<sequence>MPAIRAVIVDDSAIVRKHLGDLLTAGGIEVVATAQDPLFAWPKIQTLRPDVIVLDVEMPRMDGISFLRKVMAEQPTPVVMCSTLTQAGCETTLQALATGAVSFVTKPKMGLKDFLEDSSNGLVDAVRAASRANLRAIARPAVAASQGARPATPPPSIGALAETTDRVVAIGVSTGGVQSIEVVLQGLPRNAPGVMIVQHMPERFTASLAARLNAMFDLDIVEAKDGDRVINGRVLIAPGGKHMRLKRSGAQYLAEVVDGPLINRHRPSVDVLFRSVAQHAGRNAIGIVMTGMGDDGARGLKEMRDAGAITGAQDEASSVVYGMPHEALRMGGARDVVALRDIASWILQASRDPSGSRAKAAAH</sequence>
<comment type="subcellular location">
    <subcellularLocation>
        <location evidence="6">Cytoplasm</location>
    </subcellularLocation>
</comment>
<dbReference type="Gene3D" id="3.40.50.180">
    <property type="entry name" value="Methylesterase CheB, C-terminal domain"/>
    <property type="match status" value="1"/>
</dbReference>
<comment type="function">
    <text evidence="6">Involved in chemotaxis. Part of a chemotaxis signal transduction system that modulates chemotaxis in response to various stimuli. Catalyzes the demethylation of specific methylglutamate residues introduced into the chemoreceptors (methyl-accepting chemotaxis proteins or MCP) by CheR. Also mediates the irreversible deamidation of specific glutamine residues to glutamic acid.</text>
</comment>
<gene>
    <name evidence="6" type="primary">cheB</name>
    <name evidence="11" type="ORF">AACH06_23145</name>
</gene>
<dbReference type="PANTHER" id="PTHR42872:SF6">
    <property type="entry name" value="PROTEIN-GLUTAMATE METHYLESTERASE_PROTEIN-GLUTAMINE GLUTAMINASE"/>
    <property type="match status" value="1"/>
</dbReference>
<evidence type="ECO:0000256" key="6">
    <source>
        <dbReference type="HAMAP-Rule" id="MF_00099"/>
    </source>
</evidence>
<feature type="domain" description="Response regulatory" evidence="9">
    <location>
        <begin position="5"/>
        <end position="121"/>
    </location>
</feature>
<dbReference type="GO" id="GO:0008984">
    <property type="term" value="F:protein-glutamate methylesterase activity"/>
    <property type="evidence" value="ECO:0007669"/>
    <property type="project" value="UniProtKB-EC"/>
</dbReference>
<comment type="PTM">
    <text evidence="6">Phosphorylated by CheA. Phosphorylation of the N-terminal regulatory domain activates the methylesterase activity.</text>
</comment>
<dbReference type="PROSITE" id="PS50122">
    <property type="entry name" value="CHEB"/>
    <property type="match status" value="1"/>
</dbReference>
<evidence type="ECO:0000256" key="5">
    <source>
        <dbReference type="ARBA" id="ARBA00048267"/>
    </source>
</evidence>
<evidence type="ECO:0000256" key="7">
    <source>
        <dbReference type="PROSITE-ProRule" id="PRU00050"/>
    </source>
</evidence>
<dbReference type="Gene3D" id="3.40.50.2300">
    <property type="match status" value="1"/>
</dbReference>
<organism evidence="11 12">
    <name type="scientific">Ideonella lacteola</name>
    <dbReference type="NCBI Taxonomy" id="2984193"/>
    <lineage>
        <taxon>Bacteria</taxon>
        <taxon>Pseudomonadati</taxon>
        <taxon>Pseudomonadota</taxon>
        <taxon>Betaproteobacteria</taxon>
        <taxon>Burkholderiales</taxon>
        <taxon>Sphaerotilaceae</taxon>
        <taxon>Ideonella</taxon>
    </lineage>
</organism>
<comment type="similarity">
    <text evidence="6">Belongs to the CheB family.</text>
</comment>
<dbReference type="Pfam" id="PF00072">
    <property type="entry name" value="Response_reg"/>
    <property type="match status" value="1"/>
</dbReference>
<reference evidence="11 12" key="1">
    <citation type="submission" date="2024-04" db="EMBL/GenBank/DDBJ databases">
        <title>Novel species of the genus Ideonella isolated from streams.</title>
        <authorList>
            <person name="Lu H."/>
        </authorList>
    </citation>
    <scope>NUCLEOTIDE SEQUENCE [LARGE SCALE GENOMIC DNA]</scope>
    <source>
        <strain evidence="11 12">DXS29W</strain>
    </source>
</reference>
<evidence type="ECO:0000256" key="1">
    <source>
        <dbReference type="ARBA" id="ARBA00022490"/>
    </source>
</evidence>
<dbReference type="Proteomes" id="UP001371218">
    <property type="component" value="Unassembled WGS sequence"/>
</dbReference>
<dbReference type="PANTHER" id="PTHR42872">
    <property type="entry name" value="PROTEIN-GLUTAMATE METHYLESTERASE/PROTEIN-GLUTAMINE GLUTAMINASE"/>
    <property type="match status" value="1"/>
</dbReference>
<feature type="modified residue" description="4-aspartylphosphate" evidence="6 8">
    <location>
        <position position="55"/>
    </location>
</feature>
<dbReference type="InterPro" id="IPR000673">
    <property type="entry name" value="Sig_transdc_resp-reg_Me-estase"/>
</dbReference>
<evidence type="ECO:0000256" key="8">
    <source>
        <dbReference type="PROSITE-ProRule" id="PRU00169"/>
    </source>
</evidence>
<dbReference type="PROSITE" id="PS50110">
    <property type="entry name" value="RESPONSE_REGULATORY"/>
    <property type="match status" value="1"/>
</dbReference>
<dbReference type="RefSeq" id="WP_341428149.1">
    <property type="nucleotide sequence ID" value="NZ_JBBUTG010000019.1"/>
</dbReference>
<evidence type="ECO:0000259" key="10">
    <source>
        <dbReference type="PROSITE" id="PS50122"/>
    </source>
</evidence>
<dbReference type="NCBIfam" id="NF001965">
    <property type="entry name" value="PRK00742.1"/>
    <property type="match status" value="1"/>
</dbReference>
<evidence type="ECO:0000256" key="2">
    <source>
        <dbReference type="ARBA" id="ARBA00022500"/>
    </source>
</evidence>
<dbReference type="InterPro" id="IPR008248">
    <property type="entry name" value="CheB-like"/>
</dbReference>
<dbReference type="SUPFAM" id="SSF52738">
    <property type="entry name" value="Methylesterase CheB, C-terminal domain"/>
    <property type="match status" value="1"/>
</dbReference>
<dbReference type="InterPro" id="IPR011006">
    <property type="entry name" value="CheY-like_superfamily"/>
</dbReference>
<comment type="caution">
    <text evidence="11">The sequence shown here is derived from an EMBL/GenBank/DDBJ whole genome shotgun (WGS) entry which is preliminary data.</text>
</comment>
<feature type="active site" evidence="6 7">
    <location>
        <position position="199"/>
    </location>
</feature>
<dbReference type="EC" id="3.1.1.61" evidence="6"/>
<evidence type="ECO:0000259" key="9">
    <source>
        <dbReference type="PROSITE" id="PS50110"/>
    </source>
</evidence>
<accession>A0ABU9BUS7</accession>
<dbReference type="SMART" id="SM00448">
    <property type="entry name" value="REC"/>
    <property type="match status" value="1"/>
</dbReference>
<feature type="domain" description="CheB-type methylesterase" evidence="10">
    <location>
        <begin position="161"/>
        <end position="348"/>
    </location>
</feature>
<dbReference type="PIRSF" id="PIRSF000876">
    <property type="entry name" value="RR_chemtxs_CheB"/>
    <property type="match status" value="1"/>
</dbReference>
<evidence type="ECO:0000313" key="11">
    <source>
        <dbReference type="EMBL" id="MEK8033729.1"/>
    </source>
</evidence>
<dbReference type="SUPFAM" id="SSF52172">
    <property type="entry name" value="CheY-like"/>
    <property type="match status" value="1"/>
</dbReference>
<evidence type="ECO:0000256" key="4">
    <source>
        <dbReference type="ARBA" id="ARBA00022801"/>
    </source>
</evidence>
<dbReference type="EC" id="3.5.1.44" evidence="6"/>
<comment type="catalytic activity">
    <reaction evidence="6">
        <text>L-glutaminyl-[protein] + H2O = L-glutamyl-[protein] + NH4(+)</text>
        <dbReference type="Rhea" id="RHEA:16441"/>
        <dbReference type="Rhea" id="RHEA-COMP:10207"/>
        <dbReference type="Rhea" id="RHEA-COMP:10208"/>
        <dbReference type="ChEBI" id="CHEBI:15377"/>
        <dbReference type="ChEBI" id="CHEBI:28938"/>
        <dbReference type="ChEBI" id="CHEBI:29973"/>
        <dbReference type="ChEBI" id="CHEBI:30011"/>
        <dbReference type="EC" id="3.5.1.44"/>
    </reaction>
</comment>
<name>A0ABU9BUS7_9BURK</name>
<proteinExistence type="inferred from homology"/>
<dbReference type="Pfam" id="PF01339">
    <property type="entry name" value="CheB_methylest"/>
    <property type="match status" value="1"/>
</dbReference>
<evidence type="ECO:0000313" key="12">
    <source>
        <dbReference type="Proteomes" id="UP001371218"/>
    </source>
</evidence>
<keyword evidence="12" id="KW-1185">Reference proteome</keyword>